<dbReference type="AlphaFoldDB" id="A0A5B0PNM4"/>
<proteinExistence type="predicted"/>
<dbReference type="Proteomes" id="UP000324748">
    <property type="component" value="Unassembled WGS sequence"/>
</dbReference>
<name>A0A5B0PNM4_PUCGR</name>
<comment type="caution">
    <text evidence="1">The sequence shown here is derived from an EMBL/GenBank/DDBJ whole genome shotgun (WGS) entry which is preliminary data.</text>
</comment>
<accession>A0A5B0PNM4</accession>
<protein>
    <submittedName>
        <fullName evidence="1">Uncharacterized protein</fullName>
    </submittedName>
</protein>
<evidence type="ECO:0000313" key="2">
    <source>
        <dbReference type="Proteomes" id="UP000324748"/>
    </source>
</evidence>
<sequence>MVPRDYHAGRFILAITIRCQVLGVLESHSHTGAAVVPTTTAATHPSPFLTIECPDLITSHPDLTMLSVKIVSLLAALMLQGQVVDASQHFSNFLCDNPDYAHSYCSHRTYSNNGTLIAVESKYFLL</sequence>
<organism evidence="1 2">
    <name type="scientific">Puccinia graminis f. sp. tritici</name>
    <dbReference type="NCBI Taxonomy" id="56615"/>
    <lineage>
        <taxon>Eukaryota</taxon>
        <taxon>Fungi</taxon>
        <taxon>Dikarya</taxon>
        <taxon>Basidiomycota</taxon>
        <taxon>Pucciniomycotina</taxon>
        <taxon>Pucciniomycetes</taxon>
        <taxon>Pucciniales</taxon>
        <taxon>Pucciniaceae</taxon>
        <taxon>Puccinia</taxon>
    </lineage>
</organism>
<gene>
    <name evidence="1" type="ORF">PGT21_011276</name>
</gene>
<keyword evidence="2" id="KW-1185">Reference proteome</keyword>
<evidence type="ECO:0000313" key="1">
    <source>
        <dbReference type="EMBL" id="KAA1103255.1"/>
    </source>
</evidence>
<reference evidence="1 2" key="1">
    <citation type="submission" date="2019-05" db="EMBL/GenBank/DDBJ databases">
        <title>Emergence of the Ug99 lineage of the wheat stem rust pathogen through somatic hybridization.</title>
        <authorList>
            <person name="Li F."/>
            <person name="Upadhyaya N.M."/>
            <person name="Sperschneider J."/>
            <person name="Matny O."/>
            <person name="Nguyen-Phuc H."/>
            <person name="Mago R."/>
            <person name="Raley C."/>
            <person name="Miller M.E."/>
            <person name="Silverstein K.A.T."/>
            <person name="Henningsen E."/>
            <person name="Hirsch C.D."/>
            <person name="Visser B."/>
            <person name="Pretorius Z.A."/>
            <person name="Steffenson B.J."/>
            <person name="Schwessinger B."/>
            <person name="Dodds P.N."/>
            <person name="Figueroa M."/>
        </authorList>
    </citation>
    <scope>NUCLEOTIDE SEQUENCE [LARGE SCALE GENOMIC DNA]</scope>
    <source>
        <strain evidence="1">21-0</strain>
    </source>
</reference>
<dbReference type="EMBL" id="VSWC01000042">
    <property type="protein sequence ID" value="KAA1103255.1"/>
    <property type="molecule type" value="Genomic_DNA"/>
</dbReference>